<dbReference type="GO" id="GO:0005737">
    <property type="term" value="C:cytoplasm"/>
    <property type="evidence" value="ECO:0007669"/>
    <property type="project" value="UniProtKB-ARBA"/>
</dbReference>
<dbReference type="InterPro" id="IPR029052">
    <property type="entry name" value="Metallo-depent_PP-like"/>
</dbReference>
<dbReference type="eggNOG" id="KOG0130">
    <property type="taxonomic scope" value="Eukaryota"/>
</dbReference>
<dbReference type="PRINTS" id="PR00114">
    <property type="entry name" value="STPHPHTASE"/>
</dbReference>
<dbReference type="GO" id="GO:0004722">
    <property type="term" value="F:protein serine/threonine phosphatase activity"/>
    <property type="evidence" value="ECO:0007669"/>
    <property type="project" value="UniProtKB-EC"/>
</dbReference>
<keyword evidence="3" id="KW-0677">Repeat</keyword>
<evidence type="ECO:0000256" key="1">
    <source>
        <dbReference type="ARBA" id="ARBA00013081"/>
    </source>
</evidence>
<dbReference type="Gene3D" id="3.30.70.330">
    <property type="match status" value="1"/>
</dbReference>
<feature type="domain" description="RRM" evidence="8">
    <location>
        <begin position="277"/>
        <end position="355"/>
    </location>
</feature>
<evidence type="ECO:0000256" key="3">
    <source>
        <dbReference type="ARBA" id="ARBA00022737"/>
    </source>
</evidence>
<evidence type="ECO:0000256" key="6">
    <source>
        <dbReference type="ARBA" id="ARBA00023211"/>
    </source>
</evidence>
<dbReference type="OrthoDB" id="1930084at2759"/>
<dbReference type="Pfam" id="PF00149">
    <property type="entry name" value="Metallophos"/>
    <property type="match status" value="1"/>
</dbReference>
<reference evidence="9 10" key="1">
    <citation type="submission" date="2011-07" db="EMBL/GenBank/DDBJ databases">
        <authorList>
            <person name="Coyne R."/>
            <person name="Brami D."/>
            <person name="Johnson J."/>
            <person name="Hostetler J."/>
            <person name="Hannick L."/>
            <person name="Clark T."/>
            <person name="Cassidy-Hanley D."/>
            <person name="Inman J."/>
        </authorList>
    </citation>
    <scope>NUCLEOTIDE SEQUENCE [LARGE SCALE GENOMIC DNA]</scope>
    <source>
        <strain evidence="9 10">G5</strain>
    </source>
</reference>
<dbReference type="GO" id="GO:0046872">
    <property type="term" value="F:metal ion binding"/>
    <property type="evidence" value="ECO:0007669"/>
    <property type="project" value="UniProtKB-KW"/>
</dbReference>
<dbReference type="InterPro" id="IPR006186">
    <property type="entry name" value="Ser/Thr-sp_prot-phosphatase"/>
</dbReference>
<dbReference type="RefSeq" id="XP_004037316.1">
    <property type="nucleotide sequence ID" value="XM_004037268.1"/>
</dbReference>
<name>G0QN76_ICHMU</name>
<dbReference type="InterPro" id="IPR000504">
    <property type="entry name" value="RRM_dom"/>
</dbReference>
<dbReference type="InterPro" id="IPR012677">
    <property type="entry name" value="Nucleotide-bd_a/b_plait_sf"/>
</dbReference>
<dbReference type="InterPro" id="IPR033744">
    <property type="entry name" value="RRM_RBM8"/>
</dbReference>
<evidence type="ECO:0000256" key="5">
    <source>
        <dbReference type="ARBA" id="ARBA00022884"/>
    </source>
</evidence>
<keyword evidence="5 7" id="KW-0694">RNA-binding</keyword>
<sequence length="362" mass="42337">MKTDVDSWLQTIKVEKEILSEQNLRILLQKTKELLIEESNIQPVSAPVTVCGDIHGQFYDLLELFQRGGEIPLTNYIFIGDFVDRGYNSIETIEYLFCLKVKYPGKQLFYVVIMNLVKLHRHMDFTKKYQEIWKYKCLEIIYRCFDYLNIGAIIEQKIFCIHGGLSPDIRTIDQIRTINRCIEIPHEGPFCDLMWSDPDELEGWQISPRGAGWIFGNKPTDEFNFLNDLELICRAHQLAQDGYKYWFDKKIQSLFGVRLIIAIEWEVLLKIKAVDGWLVFVSGLDQETTEDHIYDSFCEVGEIKNCHLNLDRRTGYAKGYALVQYENIKDAQAAIEQLNGTTILNQKIQVDWAFKRPPRDRK</sequence>
<dbReference type="CDD" id="cd12324">
    <property type="entry name" value="RRM_RBM8"/>
    <property type="match status" value="1"/>
</dbReference>
<keyword evidence="6" id="KW-0464">Manganese</keyword>
<dbReference type="GO" id="GO:0010629">
    <property type="term" value="P:negative regulation of gene expression"/>
    <property type="evidence" value="ECO:0007669"/>
    <property type="project" value="UniProtKB-ARBA"/>
</dbReference>
<dbReference type="AlphaFoldDB" id="G0QN76"/>
<dbReference type="PANTHER" id="PTHR45619">
    <property type="entry name" value="SERINE/THREONINE-PROTEIN PHOSPHATASE PP2A-RELATED"/>
    <property type="match status" value="1"/>
</dbReference>
<gene>
    <name evidence="9" type="ORF">IMG5_056020</name>
</gene>
<keyword evidence="10" id="KW-1185">Reference proteome</keyword>
<accession>G0QN76</accession>
<dbReference type="SUPFAM" id="SSF54928">
    <property type="entry name" value="RNA-binding domain, RBD"/>
    <property type="match status" value="1"/>
</dbReference>
<dbReference type="Proteomes" id="UP000008983">
    <property type="component" value="Unassembled WGS sequence"/>
</dbReference>
<dbReference type="EMBL" id="GL983468">
    <property type="protein sequence ID" value="EGR33330.1"/>
    <property type="molecule type" value="Genomic_DNA"/>
</dbReference>
<evidence type="ECO:0000313" key="9">
    <source>
        <dbReference type="EMBL" id="EGR33330.1"/>
    </source>
</evidence>
<dbReference type="PROSITE" id="PS50102">
    <property type="entry name" value="RRM"/>
    <property type="match status" value="1"/>
</dbReference>
<organism evidence="9 10">
    <name type="scientific">Ichthyophthirius multifiliis</name>
    <name type="common">White spot disease agent</name>
    <name type="synonym">Ich</name>
    <dbReference type="NCBI Taxonomy" id="5932"/>
    <lineage>
        <taxon>Eukaryota</taxon>
        <taxon>Sar</taxon>
        <taxon>Alveolata</taxon>
        <taxon>Ciliophora</taxon>
        <taxon>Intramacronucleata</taxon>
        <taxon>Oligohymenophorea</taxon>
        <taxon>Hymenostomatida</taxon>
        <taxon>Ophryoglenina</taxon>
        <taxon>Ichthyophthirius</taxon>
    </lineage>
</organism>
<dbReference type="InterPro" id="IPR047129">
    <property type="entry name" value="PPA2-like"/>
</dbReference>
<protein>
    <recommendedName>
        <fullName evidence="1">protein-serine/threonine phosphatase</fullName>
        <ecNumber evidence="1">3.1.3.16</ecNumber>
    </recommendedName>
</protein>
<dbReference type="InParanoid" id="G0QN76"/>
<dbReference type="GO" id="GO:0009967">
    <property type="term" value="P:positive regulation of signal transduction"/>
    <property type="evidence" value="ECO:0007669"/>
    <property type="project" value="UniProtKB-ARBA"/>
</dbReference>
<dbReference type="InterPro" id="IPR035979">
    <property type="entry name" value="RBD_domain_sf"/>
</dbReference>
<evidence type="ECO:0000256" key="2">
    <source>
        <dbReference type="ARBA" id="ARBA00022723"/>
    </source>
</evidence>
<proteinExistence type="predicted"/>
<keyword evidence="4 9" id="KW-0378">Hydrolase</keyword>
<dbReference type="OMA" id="TEEFCRI"/>
<evidence type="ECO:0000259" key="8">
    <source>
        <dbReference type="PROSITE" id="PS50102"/>
    </source>
</evidence>
<dbReference type="SMART" id="SM00360">
    <property type="entry name" value="RRM"/>
    <property type="match status" value="1"/>
</dbReference>
<evidence type="ECO:0000256" key="7">
    <source>
        <dbReference type="PROSITE-ProRule" id="PRU00176"/>
    </source>
</evidence>
<dbReference type="InterPro" id="IPR004843">
    <property type="entry name" value="Calcineurin-like_PHP"/>
</dbReference>
<dbReference type="Gene3D" id="3.60.21.10">
    <property type="match status" value="1"/>
</dbReference>
<keyword evidence="2" id="KW-0479">Metal-binding</keyword>
<evidence type="ECO:0000256" key="4">
    <source>
        <dbReference type="ARBA" id="ARBA00022801"/>
    </source>
</evidence>
<dbReference type="STRING" id="857967.G0QN76"/>
<dbReference type="Pfam" id="PF00076">
    <property type="entry name" value="RRM_1"/>
    <property type="match status" value="1"/>
</dbReference>
<dbReference type="GeneID" id="14909509"/>
<dbReference type="FunFam" id="3.30.70.330:FF:000383">
    <property type="entry name" value="Sex lethal, isoform D"/>
    <property type="match status" value="1"/>
</dbReference>
<dbReference type="SMART" id="SM00156">
    <property type="entry name" value="PP2Ac"/>
    <property type="match status" value="1"/>
</dbReference>
<dbReference type="EC" id="3.1.3.16" evidence="1"/>
<dbReference type="GO" id="GO:0003729">
    <property type="term" value="F:mRNA binding"/>
    <property type="evidence" value="ECO:0007669"/>
    <property type="project" value="InterPro"/>
</dbReference>
<dbReference type="eggNOG" id="KOG0373">
    <property type="taxonomic scope" value="Eukaryota"/>
</dbReference>
<dbReference type="SUPFAM" id="SSF56300">
    <property type="entry name" value="Metallo-dependent phosphatases"/>
    <property type="match status" value="1"/>
</dbReference>
<evidence type="ECO:0000313" key="10">
    <source>
        <dbReference type="Proteomes" id="UP000008983"/>
    </source>
</evidence>